<dbReference type="InterPro" id="IPR006016">
    <property type="entry name" value="UspA"/>
</dbReference>
<accession>A0A151R3K6</accession>
<protein>
    <submittedName>
        <fullName evidence="2">Universal stress protein A-like protein</fullName>
    </submittedName>
</protein>
<evidence type="ECO:0000313" key="2">
    <source>
        <dbReference type="EMBL" id="KYP37130.1"/>
    </source>
</evidence>
<keyword evidence="3" id="KW-1185">Reference proteome</keyword>
<dbReference type="Pfam" id="PF00582">
    <property type="entry name" value="Usp"/>
    <property type="match status" value="1"/>
</dbReference>
<reference evidence="2" key="1">
    <citation type="journal article" date="2012" name="Nat. Biotechnol.">
        <title>Draft genome sequence of pigeonpea (Cajanus cajan), an orphan legume crop of resource-poor farmers.</title>
        <authorList>
            <person name="Varshney R.K."/>
            <person name="Chen W."/>
            <person name="Li Y."/>
            <person name="Bharti A.K."/>
            <person name="Saxena R.K."/>
            <person name="Schlueter J.A."/>
            <person name="Donoghue M.T."/>
            <person name="Azam S."/>
            <person name="Fan G."/>
            <person name="Whaley A.M."/>
            <person name="Farmer A.D."/>
            <person name="Sheridan J."/>
            <person name="Iwata A."/>
            <person name="Tuteja R."/>
            <person name="Penmetsa R.V."/>
            <person name="Wu W."/>
            <person name="Upadhyaya H.D."/>
            <person name="Yang S.P."/>
            <person name="Shah T."/>
            <person name="Saxena K.B."/>
            <person name="Michael T."/>
            <person name="McCombie W.R."/>
            <person name="Yang B."/>
            <person name="Zhang G."/>
            <person name="Yang H."/>
            <person name="Wang J."/>
            <person name="Spillane C."/>
            <person name="Cook D.R."/>
            <person name="May G.D."/>
            <person name="Xu X."/>
            <person name="Jackson S.A."/>
        </authorList>
    </citation>
    <scope>NUCLEOTIDE SEQUENCE [LARGE SCALE GENOMIC DNA]</scope>
</reference>
<dbReference type="OMA" id="TCKQKEV"/>
<dbReference type="CDD" id="cd23659">
    <property type="entry name" value="USP_At3g01520-like"/>
    <property type="match status" value="1"/>
</dbReference>
<dbReference type="Proteomes" id="UP000075243">
    <property type="component" value="Unassembled WGS sequence"/>
</dbReference>
<dbReference type="InterPro" id="IPR014729">
    <property type="entry name" value="Rossmann-like_a/b/a_fold"/>
</dbReference>
<dbReference type="STRING" id="3821.A0A151R3K6"/>
<dbReference type="PRINTS" id="PR01438">
    <property type="entry name" value="UNVRSLSTRESS"/>
</dbReference>
<proteinExistence type="predicted"/>
<organism evidence="2 3">
    <name type="scientific">Cajanus cajan</name>
    <name type="common">Pigeon pea</name>
    <name type="synonym">Cajanus indicus</name>
    <dbReference type="NCBI Taxonomy" id="3821"/>
    <lineage>
        <taxon>Eukaryota</taxon>
        <taxon>Viridiplantae</taxon>
        <taxon>Streptophyta</taxon>
        <taxon>Embryophyta</taxon>
        <taxon>Tracheophyta</taxon>
        <taxon>Spermatophyta</taxon>
        <taxon>Magnoliopsida</taxon>
        <taxon>eudicotyledons</taxon>
        <taxon>Gunneridae</taxon>
        <taxon>Pentapetalae</taxon>
        <taxon>rosids</taxon>
        <taxon>fabids</taxon>
        <taxon>Fabales</taxon>
        <taxon>Fabaceae</taxon>
        <taxon>Papilionoideae</taxon>
        <taxon>50 kb inversion clade</taxon>
        <taxon>NPAAA clade</taxon>
        <taxon>indigoferoid/millettioid clade</taxon>
        <taxon>Phaseoleae</taxon>
        <taxon>Cajanus</taxon>
    </lineage>
</organism>
<dbReference type="PANTHER" id="PTHR46100">
    <property type="entry name" value="IMP2'P"/>
    <property type="match status" value="1"/>
</dbReference>
<feature type="domain" description="UspA" evidence="1">
    <location>
        <begin position="5"/>
        <end position="157"/>
    </location>
</feature>
<dbReference type="SMR" id="A0A151R3K6"/>
<dbReference type="FunFam" id="3.40.50.620:FF:000206">
    <property type="entry name" value="Universal stress protein family protein"/>
    <property type="match status" value="1"/>
</dbReference>
<dbReference type="Gene3D" id="3.40.50.620">
    <property type="entry name" value="HUPs"/>
    <property type="match status" value="1"/>
</dbReference>
<dbReference type="AlphaFoldDB" id="A0A151R3K6"/>
<dbReference type="SUPFAM" id="SSF52402">
    <property type="entry name" value="Adenine nucleotide alpha hydrolases-like"/>
    <property type="match status" value="1"/>
</dbReference>
<dbReference type="PANTHER" id="PTHR46100:SF7">
    <property type="entry name" value="UNIVERSAL STRESS PROTEIN PHOS34-LIKE"/>
    <property type="match status" value="1"/>
</dbReference>
<gene>
    <name evidence="2" type="ORF">KK1_041710</name>
</gene>
<dbReference type="EMBL" id="KQ484137">
    <property type="protein sequence ID" value="KYP37130.1"/>
    <property type="molecule type" value="Genomic_DNA"/>
</dbReference>
<dbReference type="Gramene" id="C.cajan_33874.t">
    <property type="protein sequence ID" value="C.cajan_33874.t"/>
    <property type="gene ID" value="C.cajan_33874"/>
</dbReference>
<evidence type="ECO:0000313" key="3">
    <source>
        <dbReference type="Proteomes" id="UP000075243"/>
    </source>
</evidence>
<evidence type="ECO:0000259" key="1">
    <source>
        <dbReference type="Pfam" id="PF00582"/>
    </source>
</evidence>
<sequence>MSSDRNIGVALDFSKGSKIALKWAFDNLLRSGDTLYIIHINHSEASKSRNPLWSTSGSPLIPLPEFREKEVMHHYEVDTDPEVLDILDTASRQKQVTVVAKLYWGDARDKICESIGDLKLHSLVMGSRGLGPIQRVLLGSVTSYVTTNASCPVTIVKESVPSTI</sequence>
<dbReference type="InterPro" id="IPR006015">
    <property type="entry name" value="Universal_stress_UspA"/>
</dbReference>
<name>A0A151R3K6_CAJCA</name>